<dbReference type="EMBL" id="CAJNIZ010002625">
    <property type="protein sequence ID" value="CAE7212876.1"/>
    <property type="molecule type" value="Genomic_DNA"/>
</dbReference>
<proteinExistence type="predicted"/>
<name>A0A812JSA4_SYMPI</name>
<keyword evidence="2" id="KW-1185">Reference proteome</keyword>
<feature type="non-terminal residue" evidence="1">
    <location>
        <position position="144"/>
    </location>
</feature>
<dbReference type="Proteomes" id="UP000649617">
    <property type="component" value="Unassembled WGS sequence"/>
</dbReference>
<dbReference type="AlphaFoldDB" id="A0A812JSA4"/>
<gene>
    <name evidence="1" type="ORF">SPIL2461_LOCUS2411</name>
</gene>
<dbReference type="OrthoDB" id="415424at2759"/>
<comment type="caution">
    <text evidence="1">The sequence shown here is derived from an EMBL/GenBank/DDBJ whole genome shotgun (WGS) entry which is preliminary data.</text>
</comment>
<accession>A0A812JSA4</accession>
<protein>
    <submittedName>
        <fullName evidence="1">Uncharacterized protein</fullName>
    </submittedName>
</protein>
<evidence type="ECO:0000313" key="2">
    <source>
        <dbReference type="Proteomes" id="UP000649617"/>
    </source>
</evidence>
<sequence>MPPPLALDTTVLAGYHPGLVFDPAVRCELIHEGGDGRCLKICFSGRVFVRCAEDLFTEAGPSRYTAFRLCTRAVELEDIVCGVNFSLQLHSAPPGIFLCPCISLQLSTGEEVGLVGDRFGPIQPPQDFLLDFSALDIGGSDLQM</sequence>
<reference evidence="1" key="1">
    <citation type="submission" date="2021-02" db="EMBL/GenBank/DDBJ databases">
        <authorList>
            <person name="Dougan E. K."/>
            <person name="Rhodes N."/>
            <person name="Thang M."/>
            <person name="Chan C."/>
        </authorList>
    </citation>
    <scope>NUCLEOTIDE SEQUENCE</scope>
</reference>
<evidence type="ECO:0000313" key="1">
    <source>
        <dbReference type="EMBL" id="CAE7212876.1"/>
    </source>
</evidence>
<organism evidence="1 2">
    <name type="scientific">Symbiodinium pilosum</name>
    <name type="common">Dinoflagellate</name>
    <dbReference type="NCBI Taxonomy" id="2952"/>
    <lineage>
        <taxon>Eukaryota</taxon>
        <taxon>Sar</taxon>
        <taxon>Alveolata</taxon>
        <taxon>Dinophyceae</taxon>
        <taxon>Suessiales</taxon>
        <taxon>Symbiodiniaceae</taxon>
        <taxon>Symbiodinium</taxon>
    </lineage>
</organism>